<dbReference type="PANTHER" id="PTHR30217">
    <property type="entry name" value="PEPTIDASE U32 FAMILY"/>
    <property type="match status" value="1"/>
</dbReference>
<dbReference type="InterPro" id="IPR032525">
    <property type="entry name" value="Peptidase_U32_C"/>
</dbReference>
<evidence type="ECO:0000256" key="1">
    <source>
        <dbReference type="ARBA" id="ARBA00022670"/>
    </source>
</evidence>
<dbReference type="Gene3D" id="2.40.30.10">
    <property type="entry name" value="Translation factors"/>
    <property type="match status" value="1"/>
</dbReference>
<dbReference type="EMBL" id="BAAACG010000006">
    <property type="protein sequence ID" value="GAA0734585.1"/>
    <property type="molecule type" value="Genomic_DNA"/>
</dbReference>
<dbReference type="Pfam" id="PF01136">
    <property type="entry name" value="Peptidase_U32"/>
    <property type="match status" value="1"/>
</dbReference>
<dbReference type="PROSITE" id="PS01276">
    <property type="entry name" value="PEPTIDASE_U32"/>
    <property type="match status" value="1"/>
</dbReference>
<dbReference type="InterPro" id="IPR051454">
    <property type="entry name" value="RNA/ubiquinone_mod_enzymes"/>
</dbReference>
<keyword evidence="2" id="KW-0378">Hydrolase</keyword>
<sequence length="407" mass="46983">MNSIKPEILAPAGNLQKLKTAINFGADAVYLGGSKLNLRAFADNFTDEELKEGIEYAHKRGRKVYVTVNVFPHNGDLYGLEDYLKKLYDFKVDAIIVSDPGIIMTCKECAPNLEIHLSTQANTVNWKSIMFWYKQGIKRVVTARELSLDEIKEIKEKIPKDCEIEAFVHGSMCMSYSGRCLLSNYMTGRDSNRGACAQPCRYKYYLMEEKRKEEYYPILEDDRGTYIMNSKDLCMIKYIPDLVKSGIDSFKIEGRMKSAFYVATVVKAYRAAVDAYFDDPTNYKFNEAWMDCLEMASHRKFYTGFYFNEPNKQIYESSSYIRNCDIIGIVKSFDKTNNVVEVEQKNKVYDGDEIKVLRPDVEIFNVNIENMVDKDGEKIESAPRAQMIFRFNSSKELKENDILIKNK</sequence>
<evidence type="ECO:0000259" key="4">
    <source>
        <dbReference type="Pfam" id="PF16325"/>
    </source>
</evidence>
<organism evidence="5 6">
    <name type="scientific">Clostridium oceanicum</name>
    <dbReference type="NCBI Taxonomy" id="1543"/>
    <lineage>
        <taxon>Bacteria</taxon>
        <taxon>Bacillati</taxon>
        <taxon>Bacillota</taxon>
        <taxon>Clostridia</taxon>
        <taxon>Eubacteriales</taxon>
        <taxon>Clostridiaceae</taxon>
        <taxon>Clostridium</taxon>
    </lineage>
</organism>
<name>A0ABN1JB73_9CLOT</name>
<dbReference type="Proteomes" id="UP001501510">
    <property type="component" value="Unassembled WGS sequence"/>
</dbReference>
<dbReference type="PANTHER" id="PTHR30217:SF6">
    <property type="entry name" value="TRNA HYDROXYLATION PROTEIN P"/>
    <property type="match status" value="1"/>
</dbReference>
<accession>A0ABN1JB73</accession>
<gene>
    <name evidence="5" type="ORF">GCM10008906_06860</name>
</gene>
<feature type="domain" description="Peptidase family U32 C-terminal" evidence="4">
    <location>
        <begin position="322"/>
        <end position="403"/>
    </location>
</feature>
<protein>
    <submittedName>
        <fullName evidence="5">U32 family peptidase</fullName>
    </submittedName>
</protein>
<dbReference type="SUPFAM" id="SSF51395">
    <property type="entry name" value="FMN-linked oxidoreductases"/>
    <property type="match status" value="1"/>
</dbReference>
<reference evidence="5 6" key="1">
    <citation type="journal article" date="2019" name="Int. J. Syst. Evol. Microbiol.">
        <title>The Global Catalogue of Microorganisms (GCM) 10K type strain sequencing project: providing services to taxonomists for standard genome sequencing and annotation.</title>
        <authorList>
            <consortium name="The Broad Institute Genomics Platform"/>
            <consortium name="The Broad Institute Genome Sequencing Center for Infectious Disease"/>
            <person name="Wu L."/>
            <person name="Ma J."/>
        </authorList>
    </citation>
    <scope>NUCLEOTIDE SEQUENCE [LARGE SCALE GENOMIC DNA]</scope>
    <source>
        <strain evidence="5 6">JCM 1407</strain>
    </source>
</reference>
<keyword evidence="6" id="KW-1185">Reference proteome</keyword>
<proteinExistence type="inferred from homology"/>
<evidence type="ECO:0000256" key="2">
    <source>
        <dbReference type="ARBA" id="ARBA00022801"/>
    </source>
</evidence>
<dbReference type="RefSeq" id="WP_343758911.1">
    <property type="nucleotide sequence ID" value="NZ_BAAACG010000006.1"/>
</dbReference>
<keyword evidence="1" id="KW-0645">Protease</keyword>
<evidence type="ECO:0000256" key="3">
    <source>
        <dbReference type="ARBA" id="ARBA00038374"/>
    </source>
</evidence>
<dbReference type="InterPro" id="IPR001539">
    <property type="entry name" value="Peptidase_U32"/>
</dbReference>
<comment type="similarity">
    <text evidence="3">Belongs to the peptidase U32 family.</text>
</comment>
<dbReference type="Pfam" id="PF16325">
    <property type="entry name" value="Peptidase_U32_C"/>
    <property type="match status" value="1"/>
</dbReference>
<evidence type="ECO:0000313" key="6">
    <source>
        <dbReference type="Proteomes" id="UP001501510"/>
    </source>
</evidence>
<comment type="caution">
    <text evidence="5">The sequence shown here is derived from an EMBL/GenBank/DDBJ whole genome shotgun (WGS) entry which is preliminary data.</text>
</comment>
<evidence type="ECO:0000313" key="5">
    <source>
        <dbReference type="EMBL" id="GAA0734585.1"/>
    </source>
</evidence>